<evidence type="ECO:0000313" key="3">
    <source>
        <dbReference type="Proteomes" id="UP000241818"/>
    </source>
</evidence>
<proteinExistence type="predicted"/>
<evidence type="ECO:0000256" key="1">
    <source>
        <dbReference type="SAM" id="MobiDB-lite"/>
    </source>
</evidence>
<feature type="compositionally biased region" description="Low complexity" evidence="1">
    <location>
        <begin position="69"/>
        <end position="78"/>
    </location>
</feature>
<dbReference type="Proteomes" id="UP000241818">
    <property type="component" value="Unassembled WGS sequence"/>
</dbReference>
<feature type="compositionally biased region" description="Polar residues" evidence="1">
    <location>
        <begin position="1"/>
        <end position="14"/>
    </location>
</feature>
<feature type="region of interest" description="Disordered" evidence="1">
    <location>
        <begin position="64"/>
        <end position="93"/>
    </location>
</feature>
<reference evidence="2 3" key="1">
    <citation type="journal article" date="2018" name="New Phytol.">
        <title>Comparative genomics and transcriptomics depict ericoid mycorrhizal fungi as versatile saprotrophs and plant mutualists.</title>
        <authorList>
            <person name="Martino E."/>
            <person name="Morin E."/>
            <person name="Grelet G.A."/>
            <person name="Kuo A."/>
            <person name="Kohler A."/>
            <person name="Daghino S."/>
            <person name="Barry K.W."/>
            <person name="Cichocki N."/>
            <person name="Clum A."/>
            <person name="Dockter R.B."/>
            <person name="Hainaut M."/>
            <person name="Kuo R.C."/>
            <person name="LaButti K."/>
            <person name="Lindahl B.D."/>
            <person name="Lindquist E.A."/>
            <person name="Lipzen A."/>
            <person name="Khouja H.R."/>
            <person name="Magnuson J."/>
            <person name="Murat C."/>
            <person name="Ohm R.A."/>
            <person name="Singer S.W."/>
            <person name="Spatafora J.W."/>
            <person name="Wang M."/>
            <person name="Veneault-Fourrey C."/>
            <person name="Henrissat B."/>
            <person name="Grigoriev I.V."/>
            <person name="Martin F.M."/>
            <person name="Perotto S."/>
        </authorList>
    </citation>
    <scope>NUCLEOTIDE SEQUENCE [LARGE SCALE GENOMIC DNA]</scope>
    <source>
        <strain evidence="2 3">ATCC 22711</strain>
    </source>
</reference>
<sequence length="134" mass="14460">MASKTQSRGSSPKTPSRRPKLMRASATCPQLATSNASRKDLASRQSCGATTILTRVASYSTAQHEYAMSSSPHSTCSSPEQRSPGSAGLGGRKEPFEVAIQQCGNYYSFPSFEGFQGFLENKSSIDERDEKDVP</sequence>
<feature type="region of interest" description="Disordered" evidence="1">
    <location>
        <begin position="1"/>
        <end position="44"/>
    </location>
</feature>
<protein>
    <submittedName>
        <fullName evidence="2">Uncharacterized protein</fullName>
    </submittedName>
</protein>
<dbReference type="EMBL" id="KZ679016">
    <property type="protein sequence ID" value="PSS10613.1"/>
    <property type="molecule type" value="Genomic_DNA"/>
</dbReference>
<dbReference type="OrthoDB" id="3437826at2759"/>
<dbReference type="InParanoid" id="A0A2T3AT16"/>
<dbReference type="GeneID" id="36572690"/>
<keyword evidence="3" id="KW-1185">Reference proteome</keyword>
<dbReference type="RefSeq" id="XP_024717792.1">
    <property type="nucleotide sequence ID" value="XM_024864609.1"/>
</dbReference>
<organism evidence="2 3">
    <name type="scientific">Amorphotheca resinae ATCC 22711</name>
    <dbReference type="NCBI Taxonomy" id="857342"/>
    <lineage>
        <taxon>Eukaryota</taxon>
        <taxon>Fungi</taxon>
        <taxon>Dikarya</taxon>
        <taxon>Ascomycota</taxon>
        <taxon>Pezizomycotina</taxon>
        <taxon>Leotiomycetes</taxon>
        <taxon>Helotiales</taxon>
        <taxon>Amorphothecaceae</taxon>
        <taxon>Amorphotheca</taxon>
    </lineage>
</organism>
<dbReference type="AlphaFoldDB" id="A0A2T3AT16"/>
<gene>
    <name evidence="2" type="ORF">M430DRAFT_21967</name>
</gene>
<feature type="compositionally biased region" description="Polar residues" evidence="1">
    <location>
        <begin position="27"/>
        <end position="36"/>
    </location>
</feature>
<evidence type="ECO:0000313" key="2">
    <source>
        <dbReference type="EMBL" id="PSS10613.1"/>
    </source>
</evidence>
<name>A0A2T3AT16_AMORE</name>
<accession>A0A2T3AT16</accession>